<evidence type="ECO:0000313" key="11">
    <source>
        <dbReference type="Proteomes" id="UP000524187"/>
    </source>
</evidence>
<comment type="subunit">
    <text evidence="9">The nucleosome is a histone octamer containing two molecules each of H2A, H2B, H3 and H4 assembled in one H3-H4 heterotetramer and two H2A-H2B heterodimers. The octamer wraps approximately 147 bp of DNA.</text>
</comment>
<dbReference type="PRINTS" id="PR00623">
    <property type="entry name" value="HISTONEH4"/>
</dbReference>
<keyword evidence="11" id="KW-1185">Reference proteome</keyword>
<dbReference type="Proteomes" id="UP000524187">
    <property type="component" value="Unassembled WGS sequence"/>
</dbReference>
<proteinExistence type="inferred from homology"/>
<dbReference type="AlphaFoldDB" id="A0A7K8NIU7"/>
<keyword evidence="8 9" id="KW-0544">Nucleosome core</keyword>
<keyword evidence="6 9" id="KW-0238">DNA-binding</keyword>
<evidence type="ECO:0000256" key="6">
    <source>
        <dbReference type="ARBA" id="ARBA00023125"/>
    </source>
</evidence>
<dbReference type="SMART" id="SM00417">
    <property type="entry name" value="H4"/>
    <property type="match status" value="1"/>
</dbReference>
<protein>
    <recommendedName>
        <fullName evidence="9">Histone H4</fullName>
    </recommendedName>
</protein>
<evidence type="ECO:0000256" key="7">
    <source>
        <dbReference type="ARBA" id="ARBA00023242"/>
    </source>
</evidence>
<dbReference type="SUPFAM" id="SSF47113">
    <property type="entry name" value="Histone-fold"/>
    <property type="match status" value="1"/>
</dbReference>
<evidence type="ECO:0000313" key="10">
    <source>
        <dbReference type="EMBL" id="NXE53214.1"/>
    </source>
</evidence>
<keyword evidence="7 9" id="KW-0539">Nucleus</keyword>
<dbReference type="GO" id="GO:0030527">
    <property type="term" value="F:structural constituent of chromatin"/>
    <property type="evidence" value="ECO:0007669"/>
    <property type="project" value="InterPro"/>
</dbReference>
<dbReference type="GO" id="GO:0000786">
    <property type="term" value="C:nucleosome"/>
    <property type="evidence" value="ECO:0007669"/>
    <property type="project" value="UniProtKB-KW"/>
</dbReference>
<dbReference type="PANTHER" id="PTHR10484">
    <property type="entry name" value="HISTONE H4"/>
    <property type="match status" value="1"/>
</dbReference>
<dbReference type="GO" id="GO:0046982">
    <property type="term" value="F:protein heterodimerization activity"/>
    <property type="evidence" value="ECO:0007669"/>
    <property type="project" value="InterPro"/>
</dbReference>
<accession>A0A7K8NIU7</accession>
<evidence type="ECO:0000256" key="4">
    <source>
        <dbReference type="ARBA" id="ARBA00006564"/>
    </source>
</evidence>
<dbReference type="EMBL" id="VWPT01000152">
    <property type="protein sequence ID" value="NXE53214.1"/>
    <property type="molecule type" value="Genomic_DNA"/>
</dbReference>
<dbReference type="InterPro" id="IPR001951">
    <property type="entry name" value="Histone_H4"/>
</dbReference>
<keyword evidence="5 9" id="KW-0158">Chromosome</keyword>
<reference evidence="10 11" key="1">
    <citation type="submission" date="2019-09" db="EMBL/GenBank/DDBJ databases">
        <title>Bird 10,000 Genomes (B10K) Project - Family phase.</title>
        <authorList>
            <person name="Zhang G."/>
        </authorList>
    </citation>
    <scope>NUCLEOTIDE SEQUENCE [LARGE SCALE GENOMIC DNA]</scope>
    <source>
        <strain evidence="10">B10K-LSUMZ-50683</strain>
        <tissue evidence="10">Muscle</tissue>
    </source>
</reference>
<gene>
    <name evidence="10" type="primary">Hist1h4g</name>
    <name evidence="10" type="ORF">CASCAS_R14506</name>
</gene>
<comment type="similarity">
    <text evidence="4 9">Belongs to the histone H4 family.</text>
</comment>
<evidence type="ECO:0000256" key="9">
    <source>
        <dbReference type="RuleBase" id="RU000528"/>
    </source>
</evidence>
<dbReference type="GO" id="GO:0003677">
    <property type="term" value="F:DNA binding"/>
    <property type="evidence" value="ECO:0007669"/>
    <property type="project" value="UniProtKB-KW"/>
</dbReference>
<comment type="subcellular location">
    <subcellularLocation>
        <location evidence="3">Chromosome</location>
    </subcellularLocation>
    <subcellularLocation>
        <location evidence="2">Nucleus</location>
    </subcellularLocation>
</comment>
<dbReference type="GO" id="GO:0005634">
    <property type="term" value="C:nucleus"/>
    <property type="evidence" value="ECO:0007669"/>
    <property type="project" value="UniProtKB-SubCell"/>
</dbReference>
<comment type="function">
    <text evidence="1 9">Core component of nucleosome. Nucleosomes wrap and compact DNA into chromatin, limiting DNA accessibility to the cellular machineries which require DNA as a template. Histones thereby play a central role in transcription regulation, DNA repair, DNA replication and chromosomal stability. DNA accessibility is regulated via a complex set of post-translational modifications of histones, also called histone code, and nucleosome remodeling.</text>
</comment>
<dbReference type="Gene3D" id="1.10.20.10">
    <property type="entry name" value="Histone, subunit A"/>
    <property type="match status" value="1"/>
</dbReference>
<name>A0A7K8NIU7_CASCA</name>
<organism evidence="10 11">
    <name type="scientific">Casuarius casuarius</name>
    <name type="common">Southern cassowary</name>
    <name type="synonym">Struthio casuarius</name>
    <dbReference type="NCBI Taxonomy" id="8787"/>
    <lineage>
        <taxon>Eukaryota</taxon>
        <taxon>Metazoa</taxon>
        <taxon>Chordata</taxon>
        <taxon>Craniata</taxon>
        <taxon>Vertebrata</taxon>
        <taxon>Euteleostomi</taxon>
        <taxon>Archelosauria</taxon>
        <taxon>Archosauria</taxon>
        <taxon>Dinosauria</taxon>
        <taxon>Saurischia</taxon>
        <taxon>Theropoda</taxon>
        <taxon>Coelurosauria</taxon>
        <taxon>Aves</taxon>
        <taxon>Palaeognathae</taxon>
        <taxon>Casuariiformes</taxon>
        <taxon>Casuariidae</taxon>
        <taxon>Casuarius</taxon>
    </lineage>
</organism>
<feature type="non-terminal residue" evidence="10">
    <location>
        <position position="1"/>
    </location>
</feature>
<evidence type="ECO:0000256" key="3">
    <source>
        <dbReference type="ARBA" id="ARBA00004286"/>
    </source>
</evidence>
<dbReference type="InterPro" id="IPR009072">
    <property type="entry name" value="Histone-fold"/>
</dbReference>
<evidence type="ECO:0000256" key="5">
    <source>
        <dbReference type="ARBA" id="ARBA00022454"/>
    </source>
</evidence>
<evidence type="ECO:0000256" key="2">
    <source>
        <dbReference type="ARBA" id="ARBA00004123"/>
    </source>
</evidence>
<evidence type="ECO:0000256" key="1">
    <source>
        <dbReference type="ARBA" id="ARBA00002001"/>
    </source>
</evidence>
<sequence length="92" mass="10109">CLVKMRVGIGLGEGGAKHHGGFFETTSRPQGSRLLCLLAEHRGMKRVLGLAYKETCRVLKVFLENVIQDTVHCTKLAKRKMMVASGVEGLQL</sequence>
<comment type="caution">
    <text evidence="10">The sequence shown here is derived from an EMBL/GenBank/DDBJ whole genome shotgun (WGS) entry which is preliminary data.</text>
</comment>
<evidence type="ECO:0000256" key="8">
    <source>
        <dbReference type="ARBA" id="ARBA00023269"/>
    </source>
</evidence>
<feature type="non-terminal residue" evidence="10">
    <location>
        <position position="92"/>
    </location>
</feature>